<dbReference type="Gramene" id="CMK089CT">
    <property type="protein sequence ID" value="CMK089CT"/>
    <property type="gene ID" value="CMK089C"/>
</dbReference>
<evidence type="ECO:0000259" key="1">
    <source>
        <dbReference type="Pfam" id="PF15749"/>
    </source>
</evidence>
<evidence type="ECO:0000313" key="3">
    <source>
        <dbReference type="Proteomes" id="UP000007014"/>
    </source>
</evidence>
<dbReference type="GO" id="GO:0005634">
    <property type="term" value="C:nucleus"/>
    <property type="evidence" value="ECO:0007669"/>
    <property type="project" value="TreeGrafter"/>
</dbReference>
<dbReference type="GO" id="GO:0003682">
    <property type="term" value="F:chromatin binding"/>
    <property type="evidence" value="ECO:0007669"/>
    <property type="project" value="TreeGrafter"/>
</dbReference>
<dbReference type="AlphaFoldDB" id="M1V8B0"/>
<dbReference type="PANTHER" id="PTHR15863">
    <property type="entry name" value="MRN COMPLEX-INTERACTING PROTEIN"/>
    <property type="match status" value="1"/>
</dbReference>
<proteinExistence type="predicted"/>
<dbReference type="OrthoDB" id="5960226at2759"/>
<dbReference type="KEGG" id="cme:CYME_CMK089C"/>
<dbReference type="Proteomes" id="UP000007014">
    <property type="component" value="Chromosome 11"/>
</dbReference>
<dbReference type="HOGENOM" id="CLU_1605090_0_0_1"/>
<feature type="domain" description="MRN complex-interacting protein N-terminal" evidence="1">
    <location>
        <begin position="10"/>
        <end position="84"/>
    </location>
</feature>
<dbReference type="GO" id="GO:0007095">
    <property type="term" value="P:mitotic G2 DNA damage checkpoint signaling"/>
    <property type="evidence" value="ECO:0007669"/>
    <property type="project" value="TreeGrafter"/>
</dbReference>
<evidence type="ECO:0000313" key="2">
    <source>
        <dbReference type="EMBL" id="BAM80479.1"/>
    </source>
</evidence>
<reference evidence="2 3" key="1">
    <citation type="journal article" date="2004" name="Nature">
        <title>Genome sequence of the ultrasmall unicellular red alga Cyanidioschyzon merolae 10D.</title>
        <authorList>
            <person name="Matsuzaki M."/>
            <person name="Misumi O."/>
            <person name="Shin-i T."/>
            <person name="Maruyama S."/>
            <person name="Takahara M."/>
            <person name="Miyagishima S."/>
            <person name="Mori T."/>
            <person name="Nishida K."/>
            <person name="Yagisawa F."/>
            <person name="Nishida K."/>
            <person name="Yoshida Y."/>
            <person name="Nishimura Y."/>
            <person name="Nakao S."/>
            <person name="Kobayashi T."/>
            <person name="Momoyama Y."/>
            <person name="Higashiyama T."/>
            <person name="Minoda A."/>
            <person name="Sano M."/>
            <person name="Nomoto H."/>
            <person name="Oishi K."/>
            <person name="Hayashi H."/>
            <person name="Ohta F."/>
            <person name="Nishizaka S."/>
            <person name="Haga S."/>
            <person name="Miura S."/>
            <person name="Morishita T."/>
            <person name="Kabeya Y."/>
            <person name="Terasawa K."/>
            <person name="Suzuki Y."/>
            <person name="Ishii Y."/>
            <person name="Asakawa S."/>
            <person name="Takano H."/>
            <person name="Ohta N."/>
            <person name="Kuroiwa H."/>
            <person name="Tanaka K."/>
            <person name="Shimizu N."/>
            <person name="Sugano S."/>
            <person name="Sato N."/>
            <person name="Nozaki H."/>
            <person name="Ogasawara N."/>
            <person name="Kohara Y."/>
            <person name="Kuroiwa T."/>
        </authorList>
    </citation>
    <scope>NUCLEOTIDE SEQUENCE [LARGE SCALE GENOMIC DNA]</scope>
    <source>
        <strain evidence="2 3">10D</strain>
    </source>
</reference>
<dbReference type="STRING" id="280699.M1V8B0"/>
<dbReference type="RefSeq" id="XP_005536515.1">
    <property type="nucleotide sequence ID" value="XM_005536458.1"/>
</dbReference>
<dbReference type="EMBL" id="AP006493">
    <property type="protein sequence ID" value="BAM80479.1"/>
    <property type="molecule type" value="Genomic_DNA"/>
</dbReference>
<dbReference type="GeneID" id="16994421"/>
<sequence length="166" mass="18648">MPSSSTFLAVQCSTCEQIQIQASRRDGRFRCKVCGEWQSTQKVLAKSARPQELRPFVQTANRARGEQSCRSSRTISVPYVETPERHLHVSERPQGRQHNCTSIRRSHGPNEAFVSSSRNCNAFGIPGVAGSSTNDHYLDAEILDELNEQRHDSFDDAIEDALEEAR</sequence>
<dbReference type="InterPro" id="IPR049472">
    <property type="entry name" value="MRNIP_N"/>
</dbReference>
<dbReference type="Pfam" id="PF15749">
    <property type="entry name" value="MRNIP"/>
    <property type="match status" value="1"/>
</dbReference>
<gene>
    <name evidence="2" type="ORF">CYME_CMK089C</name>
</gene>
<dbReference type="InterPro" id="IPR032739">
    <property type="entry name" value="MRNIP"/>
</dbReference>
<keyword evidence="3" id="KW-1185">Reference proteome</keyword>
<organism evidence="2 3">
    <name type="scientific">Cyanidioschyzon merolae (strain NIES-3377 / 10D)</name>
    <name type="common">Unicellular red alga</name>
    <dbReference type="NCBI Taxonomy" id="280699"/>
    <lineage>
        <taxon>Eukaryota</taxon>
        <taxon>Rhodophyta</taxon>
        <taxon>Bangiophyceae</taxon>
        <taxon>Cyanidiales</taxon>
        <taxon>Cyanidiaceae</taxon>
        <taxon>Cyanidioschyzon</taxon>
    </lineage>
</organism>
<protein>
    <recommendedName>
        <fullName evidence="1">MRN complex-interacting protein N-terminal domain-containing protein</fullName>
    </recommendedName>
</protein>
<name>M1V8B0_CYAM1</name>
<reference evidence="2 3" key="2">
    <citation type="journal article" date="2007" name="BMC Biol.">
        <title>A 100%-complete sequence reveals unusually simple genomic features in the hot-spring red alga Cyanidioschyzon merolae.</title>
        <authorList>
            <person name="Nozaki H."/>
            <person name="Takano H."/>
            <person name="Misumi O."/>
            <person name="Terasawa K."/>
            <person name="Matsuzaki M."/>
            <person name="Maruyama S."/>
            <person name="Nishida K."/>
            <person name="Yagisawa F."/>
            <person name="Yoshida Y."/>
            <person name="Fujiwara T."/>
            <person name="Takio S."/>
            <person name="Tamura K."/>
            <person name="Chung S.J."/>
            <person name="Nakamura S."/>
            <person name="Kuroiwa H."/>
            <person name="Tanaka K."/>
            <person name="Sato N."/>
            <person name="Kuroiwa T."/>
        </authorList>
    </citation>
    <scope>NUCLEOTIDE SEQUENCE [LARGE SCALE GENOMIC DNA]</scope>
    <source>
        <strain evidence="2 3">10D</strain>
    </source>
</reference>
<accession>M1V8B0</accession>
<dbReference type="PANTHER" id="PTHR15863:SF2">
    <property type="entry name" value="MRN COMPLEX-INTERACTING PROTEIN"/>
    <property type="match status" value="1"/>
</dbReference>